<evidence type="ECO:0000259" key="20">
    <source>
        <dbReference type="PROSITE" id="PS50999"/>
    </source>
</evidence>
<comment type="cofactor">
    <cofactor evidence="15">
        <name>Cu cation</name>
        <dbReference type="ChEBI" id="CHEBI:23378"/>
    </cofactor>
    <text evidence="15">Binds a copper A center.</text>
</comment>
<dbReference type="Gene3D" id="2.60.40.420">
    <property type="entry name" value="Cupredoxins - blue copper proteins"/>
    <property type="match status" value="1"/>
</dbReference>
<feature type="region of interest" description="Disordered" evidence="16">
    <location>
        <begin position="258"/>
        <end position="328"/>
    </location>
</feature>
<dbReference type="NCBIfam" id="TIGR02866">
    <property type="entry name" value="CoxB"/>
    <property type="match status" value="1"/>
</dbReference>
<dbReference type="Gene3D" id="1.10.287.90">
    <property type="match status" value="1"/>
</dbReference>
<dbReference type="InterPro" id="IPR014222">
    <property type="entry name" value="Cyt_c_oxidase_su2"/>
</dbReference>
<keyword evidence="10 15" id="KW-0186">Copper</keyword>
<dbReference type="PROSITE" id="PS00078">
    <property type="entry name" value="COX2"/>
    <property type="match status" value="1"/>
</dbReference>
<dbReference type="EMBL" id="JAEKNQ010000058">
    <property type="protein sequence ID" value="MBJ7604437.1"/>
    <property type="molecule type" value="Genomic_DNA"/>
</dbReference>
<gene>
    <name evidence="21" type="primary">coxB</name>
    <name evidence="21" type="ORF">JF888_14830</name>
</gene>
<dbReference type="InterPro" id="IPR008972">
    <property type="entry name" value="Cupredoxin"/>
</dbReference>
<feature type="signal peptide" evidence="18">
    <location>
        <begin position="1"/>
        <end position="30"/>
    </location>
</feature>
<dbReference type="InterPro" id="IPR001505">
    <property type="entry name" value="Copper_CuA"/>
</dbReference>
<evidence type="ECO:0000313" key="22">
    <source>
        <dbReference type="Proteomes" id="UP000620075"/>
    </source>
</evidence>
<feature type="compositionally biased region" description="Polar residues" evidence="16">
    <location>
        <begin position="309"/>
        <end position="319"/>
    </location>
</feature>
<comment type="caution">
    <text evidence="21">The sequence shown here is derived from an EMBL/GenBank/DDBJ whole genome shotgun (WGS) entry which is preliminary data.</text>
</comment>
<comment type="function">
    <text evidence="12 15">Subunits I and II form the functional core of the enzyme complex. Electrons originating in cytochrome c are transferred via heme a and Cu(A) to the binuclear center formed by heme a3 and Cu(B).</text>
</comment>
<dbReference type="RefSeq" id="WP_338182088.1">
    <property type="nucleotide sequence ID" value="NZ_JAEKNQ010000058.1"/>
</dbReference>
<keyword evidence="6 15" id="KW-0479">Metal-binding</keyword>
<evidence type="ECO:0000256" key="4">
    <source>
        <dbReference type="ARBA" id="ARBA00022660"/>
    </source>
</evidence>
<evidence type="ECO:0000256" key="14">
    <source>
        <dbReference type="RuleBase" id="RU000456"/>
    </source>
</evidence>
<evidence type="ECO:0000256" key="7">
    <source>
        <dbReference type="ARBA" id="ARBA00022967"/>
    </source>
</evidence>
<evidence type="ECO:0000256" key="12">
    <source>
        <dbReference type="ARBA" id="ARBA00024688"/>
    </source>
</evidence>
<keyword evidence="9 17" id="KW-1133">Transmembrane helix</keyword>
<evidence type="ECO:0000256" key="16">
    <source>
        <dbReference type="SAM" id="MobiDB-lite"/>
    </source>
</evidence>
<dbReference type="GO" id="GO:0005886">
    <property type="term" value="C:plasma membrane"/>
    <property type="evidence" value="ECO:0007669"/>
    <property type="project" value="UniProtKB-SubCell"/>
</dbReference>
<dbReference type="InterPro" id="IPR036257">
    <property type="entry name" value="Cyt_c_oxidase_su2_TM_sf"/>
</dbReference>
<evidence type="ECO:0000313" key="21">
    <source>
        <dbReference type="EMBL" id="MBJ7604437.1"/>
    </source>
</evidence>
<feature type="transmembrane region" description="Helical" evidence="17">
    <location>
        <begin position="54"/>
        <end position="80"/>
    </location>
</feature>
<evidence type="ECO:0000256" key="18">
    <source>
        <dbReference type="SAM" id="SignalP"/>
    </source>
</evidence>
<dbReference type="EC" id="7.1.1.9" evidence="15"/>
<evidence type="ECO:0000256" key="11">
    <source>
        <dbReference type="ARBA" id="ARBA00023136"/>
    </source>
</evidence>
<keyword evidence="7" id="KW-1278">Translocase</keyword>
<keyword evidence="3 14" id="KW-0813">Transport</keyword>
<comment type="catalytic activity">
    <reaction evidence="13 15">
        <text>4 Fe(II)-[cytochrome c] + O2 + 8 H(+)(in) = 4 Fe(III)-[cytochrome c] + 2 H2O + 4 H(+)(out)</text>
        <dbReference type="Rhea" id="RHEA:11436"/>
        <dbReference type="Rhea" id="RHEA-COMP:10350"/>
        <dbReference type="Rhea" id="RHEA-COMP:14399"/>
        <dbReference type="ChEBI" id="CHEBI:15377"/>
        <dbReference type="ChEBI" id="CHEBI:15378"/>
        <dbReference type="ChEBI" id="CHEBI:15379"/>
        <dbReference type="ChEBI" id="CHEBI:29033"/>
        <dbReference type="ChEBI" id="CHEBI:29034"/>
        <dbReference type="EC" id="7.1.1.9"/>
    </reaction>
</comment>
<evidence type="ECO:0000256" key="13">
    <source>
        <dbReference type="ARBA" id="ARBA00047816"/>
    </source>
</evidence>
<accession>A0A934KC21</accession>
<keyword evidence="4 14" id="KW-0679">Respiratory chain</keyword>
<dbReference type="GO" id="GO:0042773">
    <property type="term" value="P:ATP synthesis coupled electron transport"/>
    <property type="evidence" value="ECO:0007669"/>
    <property type="project" value="TreeGrafter"/>
</dbReference>
<feature type="domain" description="Cytochrome oxidase subunit II transmembrane region profile" evidence="20">
    <location>
        <begin position="32"/>
        <end position="132"/>
    </location>
</feature>
<feature type="transmembrane region" description="Helical" evidence="17">
    <location>
        <begin position="101"/>
        <end position="123"/>
    </location>
</feature>
<protein>
    <recommendedName>
        <fullName evidence="15">Cytochrome c oxidase subunit 2</fullName>
        <ecNumber evidence="15">7.1.1.9</ecNumber>
    </recommendedName>
</protein>
<dbReference type="SUPFAM" id="SSF81464">
    <property type="entry name" value="Cytochrome c oxidase subunit II-like, transmembrane region"/>
    <property type="match status" value="1"/>
</dbReference>
<dbReference type="GO" id="GO:0004129">
    <property type="term" value="F:cytochrome-c oxidase activity"/>
    <property type="evidence" value="ECO:0007669"/>
    <property type="project" value="UniProtKB-EC"/>
</dbReference>
<dbReference type="PROSITE" id="PS50857">
    <property type="entry name" value="COX2_CUA"/>
    <property type="match status" value="1"/>
</dbReference>
<feature type="compositionally biased region" description="Low complexity" evidence="16">
    <location>
        <begin position="276"/>
        <end position="308"/>
    </location>
</feature>
<dbReference type="InterPro" id="IPR045187">
    <property type="entry name" value="CcO_II"/>
</dbReference>
<evidence type="ECO:0000256" key="8">
    <source>
        <dbReference type="ARBA" id="ARBA00022982"/>
    </source>
</evidence>
<evidence type="ECO:0000256" key="2">
    <source>
        <dbReference type="ARBA" id="ARBA00007866"/>
    </source>
</evidence>
<evidence type="ECO:0000256" key="5">
    <source>
        <dbReference type="ARBA" id="ARBA00022692"/>
    </source>
</evidence>
<dbReference type="PROSITE" id="PS50999">
    <property type="entry name" value="COX2_TM"/>
    <property type="match status" value="1"/>
</dbReference>
<dbReference type="PANTHER" id="PTHR22888:SF9">
    <property type="entry name" value="CYTOCHROME C OXIDASE SUBUNIT 2"/>
    <property type="match status" value="1"/>
</dbReference>
<evidence type="ECO:0000256" key="1">
    <source>
        <dbReference type="ARBA" id="ARBA00004141"/>
    </source>
</evidence>
<dbReference type="InterPro" id="IPR011759">
    <property type="entry name" value="Cyt_c_oxidase_su2_TM_dom"/>
</dbReference>
<dbReference type="PANTHER" id="PTHR22888">
    <property type="entry name" value="CYTOCHROME C OXIDASE, SUBUNIT II"/>
    <property type="match status" value="1"/>
</dbReference>
<evidence type="ECO:0000256" key="3">
    <source>
        <dbReference type="ARBA" id="ARBA00022448"/>
    </source>
</evidence>
<dbReference type="GO" id="GO:0016491">
    <property type="term" value="F:oxidoreductase activity"/>
    <property type="evidence" value="ECO:0007669"/>
    <property type="project" value="InterPro"/>
</dbReference>
<comment type="similarity">
    <text evidence="2 14">Belongs to the cytochrome c oxidase subunit 2 family.</text>
</comment>
<dbReference type="PRINTS" id="PR01166">
    <property type="entry name" value="CYCOXIDASEII"/>
</dbReference>
<evidence type="ECO:0000256" key="9">
    <source>
        <dbReference type="ARBA" id="ARBA00022989"/>
    </source>
</evidence>
<dbReference type="Pfam" id="PF02790">
    <property type="entry name" value="COX2_TM"/>
    <property type="match status" value="1"/>
</dbReference>
<feature type="domain" description="Cytochrome oxidase subunit II copper A binding" evidence="19">
    <location>
        <begin position="136"/>
        <end position="253"/>
    </location>
</feature>
<feature type="chain" id="PRO_5037438653" description="Cytochrome c oxidase subunit 2" evidence="18">
    <location>
        <begin position="31"/>
        <end position="328"/>
    </location>
</feature>
<keyword evidence="8 14" id="KW-0249">Electron transport</keyword>
<dbReference type="InterPro" id="IPR002429">
    <property type="entry name" value="CcO_II-like_C"/>
</dbReference>
<evidence type="ECO:0000256" key="17">
    <source>
        <dbReference type="SAM" id="Phobius"/>
    </source>
</evidence>
<evidence type="ECO:0000256" key="6">
    <source>
        <dbReference type="ARBA" id="ARBA00022723"/>
    </source>
</evidence>
<comment type="subcellular location">
    <subcellularLocation>
        <location evidence="14">Cell membrane</location>
        <topology evidence="14">Multi-pass membrane protein</topology>
    </subcellularLocation>
    <subcellularLocation>
        <location evidence="1">Membrane</location>
        <topology evidence="1">Multi-pass membrane protein</topology>
    </subcellularLocation>
</comment>
<dbReference type="AlphaFoldDB" id="A0A934KC21"/>
<dbReference type="GO" id="GO:0005507">
    <property type="term" value="F:copper ion binding"/>
    <property type="evidence" value="ECO:0007669"/>
    <property type="project" value="InterPro"/>
</dbReference>
<evidence type="ECO:0000256" key="15">
    <source>
        <dbReference type="RuleBase" id="RU004024"/>
    </source>
</evidence>
<evidence type="ECO:0000256" key="10">
    <source>
        <dbReference type="ARBA" id="ARBA00023008"/>
    </source>
</evidence>
<proteinExistence type="inferred from homology"/>
<keyword evidence="11 17" id="KW-0472">Membrane</keyword>
<dbReference type="Pfam" id="PF00116">
    <property type="entry name" value="COX2"/>
    <property type="match status" value="1"/>
</dbReference>
<sequence>MRGQAWLRRALIALPLVALFGLTLATAASAAESGGSGLSPIVPKGNSPNGRHIYDLYLLISVFAILIFLLVEGLLLTVLIRFRRSRQPKDYQPPQWHGHRLLEIGWTAGPLLIVFLIGLFSFITLQRDYTASASDNPDVDIHVVGHRYGWDYTYPEGFTVSSEGLQPTPLVIPIGKLVRLRLDSKDVIHGFWVPDLAGKTDLVPGYQNLMWFKVDRPGEWRGECTELCGQGHYTMQIRVKAVSDADYEAFKRTSLEAKAKAGAPSPSTAPSPSAAPSPSSSSSAAPSGSPAASPGAGASPSPRPSGTGYSPTGQGASSWQERDRWRVF</sequence>
<dbReference type="Proteomes" id="UP000620075">
    <property type="component" value="Unassembled WGS sequence"/>
</dbReference>
<dbReference type="SUPFAM" id="SSF49503">
    <property type="entry name" value="Cupredoxins"/>
    <property type="match status" value="1"/>
</dbReference>
<keyword evidence="18" id="KW-0732">Signal</keyword>
<reference evidence="21 22" key="1">
    <citation type="submission" date="2020-10" db="EMBL/GenBank/DDBJ databases">
        <title>Ca. Dormibacterota MAGs.</title>
        <authorList>
            <person name="Montgomery K."/>
        </authorList>
    </citation>
    <scope>NUCLEOTIDE SEQUENCE [LARGE SCALE GENOMIC DNA]</scope>
    <source>
        <strain evidence="21">SC8811_S16_3</strain>
    </source>
</reference>
<name>A0A934KC21_9BACT</name>
<keyword evidence="5 14" id="KW-0812">Transmembrane</keyword>
<organism evidence="21 22">
    <name type="scientific">Candidatus Dormiibacter inghamiae</name>
    <dbReference type="NCBI Taxonomy" id="3127013"/>
    <lineage>
        <taxon>Bacteria</taxon>
        <taxon>Bacillati</taxon>
        <taxon>Candidatus Dormiibacterota</taxon>
        <taxon>Candidatus Dormibacteria</taxon>
        <taxon>Candidatus Dormibacterales</taxon>
        <taxon>Candidatus Dormibacteraceae</taxon>
        <taxon>Candidatus Dormiibacter</taxon>
    </lineage>
</organism>
<evidence type="ECO:0000259" key="19">
    <source>
        <dbReference type="PROSITE" id="PS50857"/>
    </source>
</evidence>